<organism evidence="2 3">
    <name type="scientific">Uliginosibacterium aquaticum</name>
    <dbReference type="NCBI Taxonomy" id="2731212"/>
    <lineage>
        <taxon>Bacteria</taxon>
        <taxon>Pseudomonadati</taxon>
        <taxon>Pseudomonadota</taxon>
        <taxon>Betaproteobacteria</taxon>
        <taxon>Rhodocyclales</taxon>
        <taxon>Zoogloeaceae</taxon>
        <taxon>Uliginosibacterium</taxon>
    </lineage>
</organism>
<dbReference type="InterPro" id="IPR019734">
    <property type="entry name" value="TPR_rpt"/>
</dbReference>
<dbReference type="SUPFAM" id="SSF48452">
    <property type="entry name" value="TPR-like"/>
    <property type="match status" value="1"/>
</dbReference>
<name>A0ABX2ICH2_9RHOO</name>
<evidence type="ECO:0000313" key="2">
    <source>
        <dbReference type="EMBL" id="NSL54048.1"/>
    </source>
</evidence>
<proteinExistence type="predicted"/>
<evidence type="ECO:0000313" key="3">
    <source>
        <dbReference type="Proteomes" id="UP000778523"/>
    </source>
</evidence>
<evidence type="ECO:0008006" key="4">
    <source>
        <dbReference type="Google" id="ProtNLM"/>
    </source>
</evidence>
<accession>A0ABX2ICH2</accession>
<comment type="caution">
    <text evidence="2">The sequence shown here is derived from an EMBL/GenBank/DDBJ whole genome shotgun (WGS) entry which is preliminary data.</text>
</comment>
<keyword evidence="3" id="KW-1185">Reference proteome</keyword>
<dbReference type="RefSeq" id="WP_170020472.1">
    <property type="nucleotide sequence ID" value="NZ_JABCSC020000001.1"/>
</dbReference>
<dbReference type="Proteomes" id="UP000778523">
    <property type="component" value="Unassembled WGS sequence"/>
</dbReference>
<gene>
    <name evidence="2" type="ORF">HJ583_003325</name>
</gene>
<protein>
    <recommendedName>
        <fullName evidence="4">MxaK protein</fullName>
    </recommendedName>
</protein>
<sequence>MLLERSKLGNWLLICLILLAAGWGMWQGQRLMRGDFSAIQARYRIDTWVAGSAKWTVPEWMQARDDLLAAAEIMPDNPLTFDYLGILNTLRGQRGWNEPSLRKGYFGEAMGYQQTSLRLRPQNGAAWSNLALSFYALGDHAGAAASLEQALKYGPYELGVKKLSSDLVLAMWPDMPPSLQQWLLALYRTSPPWERQVLEKLAKSYGYPDVLK</sequence>
<reference evidence="2 3" key="1">
    <citation type="submission" date="2020-06" db="EMBL/GenBank/DDBJ databases">
        <title>Draft genome of Uliginosibacterium sp. IMCC34675.</title>
        <authorList>
            <person name="Song J."/>
        </authorList>
    </citation>
    <scope>NUCLEOTIDE SEQUENCE [LARGE SCALE GENOMIC DNA]</scope>
    <source>
        <strain evidence="2 3">IMCC34675</strain>
    </source>
</reference>
<dbReference type="PROSITE" id="PS50005">
    <property type="entry name" value="TPR"/>
    <property type="match status" value="1"/>
</dbReference>
<dbReference type="InterPro" id="IPR011990">
    <property type="entry name" value="TPR-like_helical_dom_sf"/>
</dbReference>
<dbReference type="EMBL" id="JABCSC020000001">
    <property type="protein sequence ID" value="NSL54048.1"/>
    <property type="molecule type" value="Genomic_DNA"/>
</dbReference>
<keyword evidence="1" id="KW-0802">TPR repeat</keyword>
<dbReference type="Gene3D" id="1.25.40.10">
    <property type="entry name" value="Tetratricopeptide repeat domain"/>
    <property type="match status" value="1"/>
</dbReference>
<evidence type="ECO:0000256" key="1">
    <source>
        <dbReference type="PROSITE-ProRule" id="PRU00339"/>
    </source>
</evidence>
<feature type="repeat" description="TPR" evidence="1">
    <location>
        <begin position="124"/>
        <end position="157"/>
    </location>
</feature>